<name>A0AAU7AR11_9ACTN</name>
<dbReference type="InterPro" id="IPR003018">
    <property type="entry name" value="GAF"/>
</dbReference>
<dbReference type="CDD" id="cd06170">
    <property type="entry name" value="LuxR_C_like"/>
    <property type="match status" value="1"/>
</dbReference>
<keyword evidence="1" id="KW-0805">Transcription regulation</keyword>
<gene>
    <name evidence="6" type="ORF">DSM112329_00752</name>
</gene>
<dbReference type="PRINTS" id="PR00038">
    <property type="entry name" value="HTHLUXR"/>
</dbReference>
<keyword evidence="3" id="KW-0804">Transcription</keyword>
<evidence type="ECO:0000313" key="6">
    <source>
        <dbReference type="EMBL" id="XAY03926.1"/>
    </source>
</evidence>
<evidence type="ECO:0000256" key="3">
    <source>
        <dbReference type="ARBA" id="ARBA00023163"/>
    </source>
</evidence>
<dbReference type="InterPro" id="IPR000792">
    <property type="entry name" value="Tscrpt_reg_LuxR_C"/>
</dbReference>
<dbReference type="SUPFAM" id="SSF55781">
    <property type="entry name" value="GAF domain-like"/>
    <property type="match status" value="1"/>
</dbReference>
<dbReference type="SUPFAM" id="SSF46894">
    <property type="entry name" value="C-terminal effector domain of the bipartite response regulators"/>
    <property type="match status" value="1"/>
</dbReference>
<dbReference type="KEGG" id="parq:DSM112329_00752"/>
<dbReference type="GO" id="GO:0006355">
    <property type="term" value="P:regulation of DNA-templated transcription"/>
    <property type="evidence" value="ECO:0007669"/>
    <property type="project" value="InterPro"/>
</dbReference>
<dbReference type="PROSITE" id="PS50043">
    <property type="entry name" value="HTH_LUXR_2"/>
    <property type="match status" value="1"/>
</dbReference>
<dbReference type="PANTHER" id="PTHR44688">
    <property type="entry name" value="DNA-BINDING TRANSCRIPTIONAL ACTIVATOR DEVR_DOSR"/>
    <property type="match status" value="1"/>
</dbReference>
<dbReference type="EMBL" id="CP114014">
    <property type="protein sequence ID" value="XAY03926.1"/>
    <property type="molecule type" value="Genomic_DNA"/>
</dbReference>
<dbReference type="Pfam" id="PF00196">
    <property type="entry name" value="GerE"/>
    <property type="match status" value="1"/>
</dbReference>
<dbReference type="InterPro" id="IPR029016">
    <property type="entry name" value="GAF-like_dom_sf"/>
</dbReference>
<dbReference type="InterPro" id="IPR036388">
    <property type="entry name" value="WH-like_DNA-bd_sf"/>
</dbReference>
<evidence type="ECO:0000256" key="2">
    <source>
        <dbReference type="ARBA" id="ARBA00023125"/>
    </source>
</evidence>
<feature type="domain" description="HTH luxR-type" evidence="5">
    <location>
        <begin position="333"/>
        <end position="398"/>
    </location>
</feature>
<dbReference type="SMART" id="SM00421">
    <property type="entry name" value="HTH_LUXR"/>
    <property type="match status" value="1"/>
</dbReference>
<organism evidence="6">
    <name type="scientific">Paraconexibacter sp. AEG42_29</name>
    <dbReference type="NCBI Taxonomy" id="2997339"/>
    <lineage>
        <taxon>Bacteria</taxon>
        <taxon>Bacillati</taxon>
        <taxon>Actinomycetota</taxon>
        <taxon>Thermoleophilia</taxon>
        <taxon>Solirubrobacterales</taxon>
        <taxon>Paraconexibacteraceae</taxon>
        <taxon>Paraconexibacter</taxon>
    </lineage>
</organism>
<accession>A0AAU7AR11</accession>
<dbReference type="GO" id="GO:0003677">
    <property type="term" value="F:DNA binding"/>
    <property type="evidence" value="ECO:0007669"/>
    <property type="project" value="UniProtKB-KW"/>
</dbReference>
<dbReference type="Gene3D" id="3.30.450.40">
    <property type="match status" value="1"/>
</dbReference>
<keyword evidence="2" id="KW-0238">DNA-binding</keyword>
<dbReference type="InterPro" id="IPR016032">
    <property type="entry name" value="Sig_transdc_resp-reg_C-effctor"/>
</dbReference>
<dbReference type="AlphaFoldDB" id="A0AAU7AR11"/>
<protein>
    <submittedName>
        <fullName evidence="6">Sigma factor</fullName>
    </submittedName>
</protein>
<dbReference type="Pfam" id="PF01590">
    <property type="entry name" value="GAF"/>
    <property type="match status" value="1"/>
</dbReference>
<reference evidence="6" key="1">
    <citation type="submission" date="2022-12" db="EMBL/GenBank/DDBJ databases">
        <title>Paraconexibacter alkalitolerans sp. nov. and Baekduia alba sp. nov., isolated from soil and emended description of the genera Paraconexibacter (Chun et al., 2020) and Baekduia (An et al., 2020).</title>
        <authorList>
            <person name="Vieira S."/>
            <person name="Huber K.J."/>
            <person name="Geppert A."/>
            <person name="Wolf J."/>
            <person name="Neumann-Schaal M."/>
            <person name="Muesken M."/>
            <person name="Overmann J."/>
        </authorList>
    </citation>
    <scope>NUCLEOTIDE SEQUENCE</scope>
    <source>
        <strain evidence="6">AEG42_29</strain>
    </source>
</reference>
<proteinExistence type="predicted"/>
<dbReference type="RefSeq" id="WP_354700474.1">
    <property type="nucleotide sequence ID" value="NZ_CP114014.1"/>
</dbReference>
<dbReference type="Gene3D" id="1.10.10.10">
    <property type="entry name" value="Winged helix-like DNA-binding domain superfamily/Winged helix DNA-binding domain"/>
    <property type="match status" value="1"/>
</dbReference>
<evidence type="ECO:0000256" key="1">
    <source>
        <dbReference type="ARBA" id="ARBA00023015"/>
    </source>
</evidence>
<dbReference type="PANTHER" id="PTHR44688:SF16">
    <property type="entry name" value="DNA-BINDING TRANSCRIPTIONAL ACTIVATOR DEVR_DOSR"/>
    <property type="match status" value="1"/>
</dbReference>
<evidence type="ECO:0000256" key="4">
    <source>
        <dbReference type="SAM" id="MobiDB-lite"/>
    </source>
</evidence>
<evidence type="ECO:0000259" key="5">
    <source>
        <dbReference type="PROSITE" id="PS50043"/>
    </source>
</evidence>
<feature type="region of interest" description="Disordered" evidence="4">
    <location>
        <begin position="1"/>
        <end position="34"/>
    </location>
</feature>
<dbReference type="SMART" id="SM00065">
    <property type="entry name" value="GAF"/>
    <property type="match status" value="1"/>
</dbReference>
<feature type="compositionally biased region" description="Pro residues" evidence="4">
    <location>
        <begin position="1"/>
        <end position="11"/>
    </location>
</feature>
<sequence length="406" mass="43960">MRATVSPPPPLTLQWPERAASEPERPARATPLRSTELRARVNAALATATSALGDHGSTAPRAPADVDAALAVLAGLMDRALGLPRATDRRLVVGELTAVYREVCAYRADQRVMVIAATRESLTRLREVQSAGELLQVAPKEVGLALGFDRVLVSQVNDSQWLPVSAYVRGDPAAGDALLAALGPDPELLTHRTLECDILRRRAALLVLGAQDHPRMDPHLAAASATRSYVAAPIMPEGEVIGFIHADYHLSGRHPDKLDRDALSAFAETFGALVQRTVLAGRLRAQTRLVRSTTAALASQLDELTLDRVRMSPQRPREQAYATVERVPEPCRGGRLESLLTKRELEVIELLATGARNREIAARLVVTEGTIKSHVKQILRKLRASNRAEAVSKYLRLAALPSGDAP</sequence>